<dbReference type="PANTHER" id="PTHR14097:SF9">
    <property type="entry name" value="EPIMERASE, PUTATIVE (AFU_ORTHOLOGUE AFUA_8G07320)-RELATED"/>
    <property type="match status" value="1"/>
</dbReference>
<evidence type="ECO:0000313" key="2">
    <source>
        <dbReference type="Proteomes" id="UP001161017"/>
    </source>
</evidence>
<dbReference type="EMBL" id="JAPUFD010000004">
    <property type="protein sequence ID" value="MDI1487083.1"/>
    <property type="molecule type" value="Genomic_DNA"/>
</dbReference>
<organism evidence="1 2">
    <name type="scientific">Ramalina farinacea</name>
    <dbReference type="NCBI Taxonomy" id="258253"/>
    <lineage>
        <taxon>Eukaryota</taxon>
        <taxon>Fungi</taxon>
        <taxon>Dikarya</taxon>
        <taxon>Ascomycota</taxon>
        <taxon>Pezizomycotina</taxon>
        <taxon>Lecanoromycetes</taxon>
        <taxon>OSLEUM clade</taxon>
        <taxon>Lecanoromycetidae</taxon>
        <taxon>Lecanorales</taxon>
        <taxon>Lecanorineae</taxon>
        <taxon>Ramalinaceae</taxon>
        <taxon>Ramalina</taxon>
    </lineage>
</organism>
<gene>
    <name evidence="1" type="ORF">OHK93_006346</name>
</gene>
<dbReference type="InterPro" id="IPR036291">
    <property type="entry name" value="NAD(P)-bd_dom_sf"/>
</dbReference>
<dbReference type="AlphaFoldDB" id="A0AA43TSY8"/>
<dbReference type="SUPFAM" id="SSF51735">
    <property type="entry name" value="NAD(P)-binding Rossmann-fold domains"/>
    <property type="match status" value="1"/>
</dbReference>
<protein>
    <recommendedName>
        <fullName evidence="3">NAD(P)-binding domain-containing protein</fullName>
    </recommendedName>
</protein>
<sequence length="246" mass="26054">MKLIITGASGFVATELLRQSLRHPSITSVVAISRRPVPQPTGLPANELGKLRVVQVKDYGELDVEQVREAAAGAGGCIWTVAVTPSKQGSMPFAEVKKICQDDALAGLNVLSTASGSSNHGNGKPFRFIYMSGVAAERDQSKKPWFKPEYTLMRGKAETEVLAYAANSAGKVECAVAKPGLIQSPGWSMKRLVAPLLWLYASLPTVEVGDCAAAILASVVDGLGVETMENADLVRMGREASRAGRG</sequence>
<keyword evidence="2" id="KW-1185">Reference proteome</keyword>
<name>A0AA43TSY8_9LECA</name>
<proteinExistence type="predicted"/>
<reference evidence="1" key="1">
    <citation type="journal article" date="2023" name="Genome Biol. Evol.">
        <title>First Whole Genome Sequence and Flow Cytometry Genome Size Data for the Lichen-Forming Fungus Ramalina farinacea (Ascomycota).</title>
        <authorList>
            <person name="Llewellyn T."/>
            <person name="Mian S."/>
            <person name="Hill R."/>
            <person name="Leitch I.J."/>
            <person name="Gaya E."/>
        </authorList>
    </citation>
    <scope>NUCLEOTIDE SEQUENCE</scope>
    <source>
        <strain evidence="1">LIQ254RAFAR</strain>
    </source>
</reference>
<evidence type="ECO:0000313" key="1">
    <source>
        <dbReference type="EMBL" id="MDI1487083.1"/>
    </source>
</evidence>
<dbReference type="Proteomes" id="UP001161017">
    <property type="component" value="Unassembled WGS sequence"/>
</dbReference>
<evidence type="ECO:0008006" key="3">
    <source>
        <dbReference type="Google" id="ProtNLM"/>
    </source>
</evidence>
<dbReference type="PANTHER" id="PTHR14097">
    <property type="entry name" value="OXIDOREDUCTASE HTATIP2"/>
    <property type="match status" value="1"/>
</dbReference>
<comment type="caution">
    <text evidence="1">The sequence shown here is derived from an EMBL/GenBank/DDBJ whole genome shotgun (WGS) entry which is preliminary data.</text>
</comment>
<dbReference type="Gene3D" id="3.40.50.720">
    <property type="entry name" value="NAD(P)-binding Rossmann-like Domain"/>
    <property type="match status" value="1"/>
</dbReference>
<accession>A0AA43TSY8</accession>